<gene>
    <name evidence="4" type="ORF">M9458_050342</name>
</gene>
<evidence type="ECO:0000256" key="1">
    <source>
        <dbReference type="ARBA" id="ARBA00023054"/>
    </source>
</evidence>
<feature type="non-terminal residue" evidence="4">
    <location>
        <position position="106"/>
    </location>
</feature>
<feature type="coiled-coil region" evidence="2">
    <location>
        <begin position="1"/>
        <end position="106"/>
    </location>
</feature>
<organism evidence="4 5">
    <name type="scientific">Cirrhinus mrigala</name>
    <name type="common">Mrigala</name>
    <dbReference type="NCBI Taxonomy" id="683832"/>
    <lineage>
        <taxon>Eukaryota</taxon>
        <taxon>Metazoa</taxon>
        <taxon>Chordata</taxon>
        <taxon>Craniata</taxon>
        <taxon>Vertebrata</taxon>
        <taxon>Euteleostomi</taxon>
        <taxon>Actinopterygii</taxon>
        <taxon>Neopterygii</taxon>
        <taxon>Teleostei</taxon>
        <taxon>Ostariophysi</taxon>
        <taxon>Cypriniformes</taxon>
        <taxon>Cyprinidae</taxon>
        <taxon>Labeoninae</taxon>
        <taxon>Labeonini</taxon>
        <taxon>Cirrhinus</taxon>
    </lineage>
</organism>
<comment type="caution">
    <text evidence="4">The sequence shown here is derived from an EMBL/GenBank/DDBJ whole genome shotgun (WGS) entry which is preliminary data.</text>
</comment>
<sequence>MEQVRAELLQERAARHELECDKIRLERQNKDLRGRVSQLEGSQRVGQDAVASKLQLHVQELEERLLGEEKEKSDLQQLNRRLERRMKELTLHLEEEKLSLQDQRDQ</sequence>
<name>A0ABD0MZF0_CIRMR</name>
<proteinExistence type="predicted"/>
<accession>A0ABD0MZF0</accession>
<dbReference type="Pfam" id="PF01576">
    <property type="entry name" value="Myosin_tail_1"/>
    <property type="match status" value="1"/>
</dbReference>
<keyword evidence="1 2" id="KW-0175">Coiled coil</keyword>
<dbReference type="InterPro" id="IPR002928">
    <property type="entry name" value="Myosin_tail"/>
</dbReference>
<dbReference type="Proteomes" id="UP001529510">
    <property type="component" value="Unassembled WGS sequence"/>
</dbReference>
<dbReference type="AlphaFoldDB" id="A0ABD0MZF0"/>
<dbReference type="PANTHER" id="PTHR46349">
    <property type="entry name" value="CINGULIN-LIKE PROTEIN 1-RELATED"/>
    <property type="match status" value="1"/>
</dbReference>
<evidence type="ECO:0000313" key="4">
    <source>
        <dbReference type="EMBL" id="KAL0154376.1"/>
    </source>
</evidence>
<protein>
    <recommendedName>
        <fullName evidence="3">Myosin tail domain-containing protein</fullName>
    </recommendedName>
</protein>
<evidence type="ECO:0000313" key="5">
    <source>
        <dbReference type="Proteomes" id="UP001529510"/>
    </source>
</evidence>
<evidence type="ECO:0000259" key="3">
    <source>
        <dbReference type="Pfam" id="PF01576"/>
    </source>
</evidence>
<dbReference type="EMBL" id="JAMKFB020000031">
    <property type="protein sequence ID" value="KAL0154376.1"/>
    <property type="molecule type" value="Genomic_DNA"/>
</dbReference>
<dbReference type="PANTHER" id="PTHR46349:SF2">
    <property type="entry name" value="CINGULIN-LIKE PROTEIN 1"/>
    <property type="match status" value="1"/>
</dbReference>
<keyword evidence="5" id="KW-1185">Reference proteome</keyword>
<reference evidence="4 5" key="1">
    <citation type="submission" date="2024-05" db="EMBL/GenBank/DDBJ databases">
        <title>Genome sequencing and assembly of Indian major carp, Cirrhinus mrigala (Hamilton, 1822).</title>
        <authorList>
            <person name="Mohindra V."/>
            <person name="Chowdhury L.M."/>
            <person name="Lal K."/>
            <person name="Jena J.K."/>
        </authorList>
    </citation>
    <scope>NUCLEOTIDE SEQUENCE [LARGE SCALE GENOMIC DNA]</scope>
    <source>
        <strain evidence="4">CM1030</strain>
        <tissue evidence="4">Blood</tissue>
    </source>
</reference>
<evidence type="ECO:0000256" key="2">
    <source>
        <dbReference type="SAM" id="Coils"/>
    </source>
</evidence>
<feature type="domain" description="Myosin tail" evidence="3">
    <location>
        <begin position="2"/>
        <end position="106"/>
    </location>
</feature>